<organism evidence="2">
    <name type="scientific">Anguilla anguilla</name>
    <name type="common">European freshwater eel</name>
    <name type="synonym">Muraena anguilla</name>
    <dbReference type="NCBI Taxonomy" id="7936"/>
    <lineage>
        <taxon>Eukaryota</taxon>
        <taxon>Metazoa</taxon>
        <taxon>Chordata</taxon>
        <taxon>Craniata</taxon>
        <taxon>Vertebrata</taxon>
        <taxon>Euteleostomi</taxon>
        <taxon>Actinopterygii</taxon>
        <taxon>Neopterygii</taxon>
        <taxon>Teleostei</taxon>
        <taxon>Anguilliformes</taxon>
        <taxon>Anguillidae</taxon>
        <taxon>Anguilla</taxon>
    </lineage>
</organism>
<feature type="compositionally biased region" description="Basic and acidic residues" evidence="1">
    <location>
        <begin position="12"/>
        <end position="27"/>
    </location>
</feature>
<dbReference type="AlphaFoldDB" id="A0A0E9RJ74"/>
<evidence type="ECO:0000313" key="2">
    <source>
        <dbReference type="EMBL" id="JAH28373.1"/>
    </source>
</evidence>
<feature type="region of interest" description="Disordered" evidence="1">
    <location>
        <begin position="49"/>
        <end position="70"/>
    </location>
</feature>
<dbReference type="EMBL" id="GBXM01080204">
    <property type="protein sequence ID" value="JAH28373.1"/>
    <property type="molecule type" value="Transcribed_RNA"/>
</dbReference>
<protein>
    <submittedName>
        <fullName evidence="2">Uncharacterized protein</fullName>
    </submittedName>
</protein>
<name>A0A0E9RJ74_ANGAN</name>
<sequence length="70" mass="7744">MMSYGASPSDAQKSDGRRREEQDHENLPPHSGSTFQVLVAEERRLRDVGSWPGFLNPPARSALSGVDTDF</sequence>
<accession>A0A0E9RJ74</accession>
<proteinExistence type="predicted"/>
<reference evidence="2" key="2">
    <citation type="journal article" date="2015" name="Fish Shellfish Immunol.">
        <title>Early steps in the European eel (Anguilla anguilla)-Vibrio vulnificus interaction in the gills: Role of the RtxA13 toxin.</title>
        <authorList>
            <person name="Callol A."/>
            <person name="Pajuelo D."/>
            <person name="Ebbesson L."/>
            <person name="Teles M."/>
            <person name="MacKenzie S."/>
            <person name="Amaro C."/>
        </authorList>
    </citation>
    <scope>NUCLEOTIDE SEQUENCE</scope>
</reference>
<evidence type="ECO:0000256" key="1">
    <source>
        <dbReference type="SAM" id="MobiDB-lite"/>
    </source>
</evidence>
<reference evidence="2" key="1">
    <citation type="submission" date="2014-11" db="EMBL/GenBank/DDBJ databases">
        <authorList>
            <person name="Amaro Gonzalez C."/>
        </authorList>
    </citation>
    <scope>NUCLEOTIDE SEQUENCE</scope>
</reference>
<feature type="region of interest" description="Disordered" evidence="1">
    <location>
        <begin position="1"/>
        <end position="35"/>
    </location>
</feature>